<dbReference type="SUPFAM" id="SSF46689">
    <property type="entry name" value="Homeodomain-like"/>
    <property type="match status" value="1"/>
</dbReference>
<dbReference type="PANTHER" id="PTHR30055:SF226">
    <property type="entry name" value="HTH-TYPE TRANSCRIPTIONAL REGULATOR PKSA"/>
    <property type="match status" value="1"/>
</dbReference>
<dbReference type="EMBL" id="JBHSYM010000048">
    <property type="protein sequence ID" value="MFC7014427.1"/>
    <property type="molecule type" value="Genomic_DNA"/>
</dbReference>
<dbReference type="Gene3D" id="1.10.10.60">
    <property type="entry name" value="Homeodomain-like"/>
    <property type="match status" value="1"/>
</dbReference>
<proteinExistence type="predicted"/>
<evidence type="ECO:0000256" key="5">
    <source>
        <dbReference type="PROSITE-ProRule" id="PRU00335"/>
    </source>
</evidence>
<dbReference type="Pfam" id="PF00440">
    <property type="entry name" value="TetR_N"/>
    <property type="match status" value="1"/>
</dbReference>
<evidence type="ECO:0000313" key="7">
    <source>
        <dbReference type="EMBL" id="MFC7014427.1"/>
    </source>
</evidence>
<keyword evidence="4" id="KW-0804">Transcription</keyword>
<dbReference type="RefSeq" id="WP_189876455.1">
    <property type="nucleotide sequence ID" value="NZ_BMWA01000020.1"/>
</dbReference>
<dbReference type="InterPro" id="IPR050109">
    <property type="entry name" value="HTH-type_TetR-like_transc_reg"/>
</dbReference>
<dbReference type="InterPro" id="IPR036271">
    <property type="entry name" value="Tet_transcr_reg_TetR-rel_C_sf"/>
</dbReference>
<feature type="DNA-binding region" description="H-T-H motif" evidence="5">
    <location>
        <begin position="44"/>
        <end position="63"/>
    </location>
</feature>
<dbReference type="PRINTS" id="PR00455">
    <property type="entry name" value="HTHTETR"/>
</dbReference>
<gene>
    <name evidence="7" type="ORF">ACFQMH_22435</name>
</gene>
<dbReference type="SUPFAM" id="SSF48498">
    <property type="entry name" value="Tetracyclin repressor-like, C-terminal domain"/>
    <property type="match status" value="1"/>
</dbReference>
<dbReference type="PROSITE" id="PS50977">
    <property type="entry name" value="HTH_TETR_2"/>
    <property type="match status" value="1"/>
</dbReference>
<dbReference type="InterPro" id="IPR009057">
    <property type="entry name" value="Homeodomain-like_sf"/>
</dbReference>
<evidence type="ECO:0000313" key="8">
    <source>
        <dbReference type="Proteomes" id="UP001596409"/>
    </source>
</evidence>
<dbReference type="InterPro" id="IPR039538">
    <property type="entry name" value="BetI_C"/>
</dbReference>
<reference evidence="8" key="1">
    <citation type="journal article" date="2019" name="Int. J. Syst. Evol. Microbiol.">
        <title>The Global Catalogue of Microorganisms (GCM) 10K type strain sequencing project: providing services to taxonomists for standard genome sequencing and annotation.</title>
        <authorList>
            <consortium name="The Broad Institute Genomics Platform"/>
            <consortium name="The Broad Institute Genome Sequencing Center for Infectious Disease"/>
            <person name="Wu L."/>
            <person name="Ma J."/>
        </authorList>
    </citation>
    <scope>NUCLEOTIDE SEQUENCE [LARGE SCALE GENOMIC DNA]</scope>
    <source>
        <strain evidence="8">JCM 4855</strain>
    </source>
</reference>
<dbReference type="Gene3D" id="1.10.357.10">
    <property type="entry name" value="Tetracycline Repressor, domain 2"/>
    <property type="match status" value="1"/>
</dbReference>
<dbReference type="Proteomes" id="UP001596409">
    <property type="component" value="Unassembled WGS sequence"/>
</dbReference>
<sequence length="211" mass="22349">MGTARGPQTTGSDERNAARLSARRAQILDAATSVFARLGYHGSRMDDIVQASGLSKGAIYWYFKSKEEIAVELVRQLLHDEEQSLAGEPAAGGDAGARLSAMADDFSRSLRENPSRAPLALELLSLGQRIPAIKKHFTDYHETYVALLSDLLRAASGGAASTQQIRAGALALAAMVDGWALHEALITTPSGHRDGLGEAVGILVAGLRSQV</sequence>
<evidence type="ECO:0000256" key="3">
    <source>
        <dbReference type="ARBA" id="ARBA00023125"/>
    </source>
</evidence>
<dbReference type="Pfam" id="PF13977">
    <property type="entry name" value="TetR_C_6"/>
    <property type="match status" value="1"/>
</dbReference>
<accession>A0ABW2E6J7</accession>
<evidence type="ECO:0000256" key="2">
    <source>
        <dbReference type="ARBA" id="ARBA00023015"/>
    </source>
</evidence>
<keyword evidence="2" id="KW-0805">Transcription regulation</keyword>
<evidence type="ECO:0000259" key="6">
    <source>
        <dbReference type="PROSITE" id="PS50977"/>
    </source>
</evidence>
<name>A0ABW2E6J7_9ACTN</name>
<dbReference type="InterPro" id="IPR001647">
    <property type="entry name" value="HTH_TetR"/>
</dbReference>
<protein>
    <submittedName>
        <fullName evidence="7">TetR/AcrR family transcriptional regulator</fullName>
    </submittedName>
</protein>
<organism evidence="7 8">
    <name type="scientific">Streptomyces viridiviolaceus</name>
    <dbReference type="NCBI Taxonomy" id="68282"/>
    <lineage>
        <taxon>Bacteria</taxon>
        <taxon>Bacillati</taxon>
        <taxon>Actinomycetota</taxon>
        <taxon>Actinomycetes</taxon>
        <taxon>Kitasatosporales</taxon>
        <taxon>Streptomycetaceae</taxon>
        <taxon>Streptomyces</taxon>
    </lineage>
</organism>
<feature type="domain" description="HTH tetR-type" evidence="6">
    <location>
        <begin position="21"/>
        <end position="81"/>
    </location>
</feature>
<comment type="caution">
    <text evidence="7">The sequence shown here is derived from an EMBL/GenBank/DDBJ whole genome shotgun (WGS) entry which is preliminary data.</text>
</comment>
<keyword evidence="8" id="KW-1185">Reference proteome</keyword>
<keyword evidence="3 5" id="KW-0238">DNA-binding</keyword>
<keyword evidence="1" id="KW-0678">Repressor</keyword>
<evidence type="ECO:0000256" key="4">
    <source>
        <dbReference type="ARBA" id="ARBA00023163"/>
    </source>
</evidence>
<evidence type="ECO:0000256" key="1">
    <source>
        <dbReference type="ARBA" id="ARBA00022491"/>
    </source>
</evidence>
<dbReference type="PANTHER" id="PTHR30055">
    <property type="entry name" value="HTH-TYPE TRANSCRIPTIONAL REGULATOR RUTR"/>
    <property type="match status" value="1"/>
</dbReference>